<evidence type="ECO:0000313" key="1">
    <source>
        <dbReference type="EMBL" id="MBX57888.1"/>
    </source>
</evidence>
<name>A0A2P2PT11_RHIMU</name>
<accession>A0A2P2PT11</accession>
<reference evidence="1" key="1">
    <citation type="submission" date="2018-02" db="EMBL/GenBank/DDBJ databases">
        <title>Rhizophora mucronata_Transcriptome.</title>
        <authorList>
            <person name="Meera S.P."/>
            <person name="Sreeshan A."/>
            <person name="Augustine A."/>
        </authorList>
    </citation>
    <scope>NUCLEOTIDE SEQUENCE</scope>
    <source>
        <tissue evidence="1">Leaf</tissue>
    </source>
</reference>
<dbReference type="EMBL" id="GGEC01077404">
    <property type="protein sequence ID" value="MBX57888.1"/>
    <property type="molecule type" value="Transcribed_RNA"/>
</dbReference>
<sequence>MQKPLYMIVTHMLTDAYKIKCISEFGNDSIYAREVVAPEIDGQSKFVMGILHLETLMTNKSICINLSCHVI</sequence>
<protein>
    <submittedName>
        <fullName evidence="1">Uncharacterized protein</fullName>
    </submittedName>
</protein>
<dbReference type="AlphaFoldDB" id="A0A2P2PT11"/>
<proteinExistence type="predicted"/>
<organism evidence="1">
    <name type="scientific">Rhizophora mucronata</name>
    <name type="common">Asiatic mangrove</name>
    <dbReference type="NCBI Taxonomy" id="61149"/>
    <lineage>
        <taxon>Eukaryota</taxon>
        <taxon>Viridiplantae</taxon>
        <taxon>Streptophyta</taxon>
        <taxon>Embryophyta</taxon>
        <taxon>Tracheophyta</taxon>
        <taxon>Spermatophyta</taxon>
        <taxon>Magnoliopsida</taxon>
        <taxon>eudicotyledons</taxon>
        <taxon>Gunneridae</taxon>
        <taxon>Pentapetalae</taxon>
        <taxon>rosids</taxon>
        <taxon>fabids</taxon>
        <taxon>Malpighiales</taxon>
        <taxon>Rhizophoraceae</taxon>
        <taxon>Rhizophora</taxon>
    </lineage>
</organism>